<name>A0A8J3GT93_9MICO</name>
<evidence type="ECO:0000313" key="2">
    <source>
        <dbReference type="Proteomes" id="UP000617531"/>
    </source>
</evidence>
<accession>A0A8J3GT93</accession>
<comment type="caution">
    <text evidence="1">The sequence shown here is derived from an EMBL/GenBank/DDBJ whole genome shotgun (WGS) entry which is preliminary data.</text>
</comment>
<gene>
    <name evidence="1" type="ORF">GCM10011600_29360</name>
</gene>
<dbReference type="AlphaFoldDB" id="A0A8J3GT93"/>
<reference evidence="1" key="1">
    <citation type="journal article" date="2014" name="Int. J. Syst. Evol. Microbiol.">
        <title>Complete genome sequence of Corynebacterium casei LMG S-19264T (=DSM 44701T), isolated from a smear-ripened cheese.</title>
        <authorList>
            <consortium name="US DOE Joint Genome Institute (JGI-PGF)"/>
            <person name="Walter F."/>
            <person name="Albersmeier A."/>
            <person name="Kalinowski J."/>
            <person name="Ruckert C."/>
        </authorList>
    </citation>
    <scope>NUCLEOTIDE SEQUENCE</scope>
    <source>
        <strain evidence="1">CGMCC 1.16548</strain>
    </source>
</reference>
<sequence>MNVDITAVAERLPGPRDTVQTAALVPGHEGKGANQAGAVAASPLVAPLRAGLTPPAAFTMVCRAGPVAVTERASQPAIIHLRDYIPAPLPAEQFARRESTR</sequence>
<evidence type="ECO:0000313" key="1">
    <source>
        <dbReference type="EMBL" id="GHF26515.1"/>
    </source>
</evidence>
<dbReference type="Proteomes" id="UP000617531">
    <property type="component" value="Unassembled WGS sequence"/>
</dbReference>
<proteinExistence type="predicted"/>
<protein>
    <submittedName>
        <fullName evidence="1">Uncharacterized protein</fullName>
    </submittedName>
</protein>
<reference evidence="1" key="2">
    <citation type="submission" date="2020-09" db="EMBL/GenBank/DDBJ databases">
        <authorList>
            <person name="Sun Q."/>
            <person name="Zhou Y."/>
        </authorList>
    </citation>
    <scope>NUCLEOTIDE SEQUENCE</scope>
    <source>
        <strain evidence="1">CGMCC 1.16548</strain>
    </source>
</reference>
<organism evidence="1 2">
    <name type="scientific">Pseudolysinimonas yzui</name>
    <dbReference type="NCBI Taxonomy" id="2708254"/>
    <lineage>
        <taxon>Bacteria</taxon>
        <taxon>Bacillati</taxon>
        <taxon>Actinomycetota</taxon>
        <taxon>Actinomycetes</taxon>
        <taxon>Micrococcales</taxon>
        <taxon>Microbacteriaceae</taxon>
        <taxon>Pseudolysinimonas</taxon>
    </lineage>
</organism>
<keyword evidence="2" id="KW-1185">Reference proteome</keyword>
<dbReference type="EMBL" id="BNAI01000012">
    <property type="protein sequence ID" value="GHF26515.1"/>
    <property type="molecule type" value="Genomic_DNA"/>
</dbReference>